<evidence type="ECO:0000256" key="1">
    <source>
        <dbReference type="ARBA" id="ARBA00000085"/>
    </source>
</evidence>
<evidence type="ECO:0000313" key="11">
    <source>
        <dbReference type="Proteomes" id="UP000623967"/>
    </source>
</evidence>
<keyword evidence="3" id="KW-0808">Transferase</keyword>
<dbReference type="PANTHER" id="PTHR43065">
    <property type="entry name" value="SENSOR HISTIDINE KINASE"/>
    <property type="match status" value="1"/>
</dbReference>
<keyword evidence="7" id="KW-0902">Two-component regulatory system</keyword>
<dbReference type="EC" id="2.7.13.3" evidence="2"/>
<gene>
    <name evidence="10" type="ORF">JK635_13855</name>
</gene>
<comment type="catalytic activity">
    <reaction evidence="1">
        <text>ATP + protein L-histidine = ADP + protein N-phospho-L-histidine.</text>
        <dbReference type="EC" id="2.7.13.3"/>
    </reaction>
</comment>
<dbReference type="InterPro" id="IPR003594">
    <property type="entry name" value="HATPase_dom"/>
</dbReference>
<evidence type="ECO:0000256" key="7">
    <source>
        <dbReference type="ARBA" id="ARBA00023012"/>
    </source>
</evidence>
<feature type="domain" description="Histidine kinase" evidence="9">
    <location>
        <begin position="236"/>
        <end position="386"/>
    </location>
</feature>
<keyword evidence="8" id="KW-1133">Transmembrane helix</keyword>
<dbReference type="Pfam" id="PF02518">
    <property type="entry name" value="HATPase_c"/>
    <property type="match status" value="1"/>
</dbReference>
<dbReference type="SUPFAM" id="SSF55874">
    <property type="entry name" value="ATPase domain of HSP90 chaperone/DNA topoisomerase II/histidine kinase"/>
    <property type="match status" value="1"/>
</dbReference>
<proteinExistence type="predicted"/>
<evidence type="ECO:0000256" key="4">
    <source>
        <dbReference type="ARBA" id="ARBA00022741"/>
    </source>
</evidence>
<evidence type="ECO:0000256" key="2">
    <source>
        <dbReference type="ARBA" id="ARBA00012438"/>
    </source>
</evidence>
<dbReference type="RefSeq" id="WP_202654548.1">
    <property type="nucleotide sequence ID" value="NZ_JAESWB010000181.1"/>
</dbReference>
<keyword evidence="8" id="KW-0472">Membrane</keyword>
<dbReference type="PANTHER" id="PTHR43065:SF46">
    <property type="entry name" value="C4-DICARBOXYLATE TRANSPORT SENSOR PROTEIN DCTB"/>
    <property type="match status" value="1"/>
</dbReference>
<accession>A0ABS1TTQ5</accession>
<organism evidence="10 11">
    <name type="scientific">Neobacillus paridis</name>
    <dbReference type="NCBI Taxonomy" id="2803862"/>
    <lineage>
        <taxon>Bacteria</taxon>
        <taxon>Bacillati</taxon>
        <taxon>Bacillota</taxon>
        <taxon>Bacilli</taxon>
        <taxon>Bacillales</taxon>
        <taxon>Bacillaceae</taxon>
        <taxon>Neobacillus</taxon>
    </lineage>
</organism>
<feature type="transmembrane region" description="Helical" evidence="8">
    <location>
        <begin position="83"/>
        <end position="103"/>
    </location>
</feature>
<name>A0ABS1TTQ5_9BACI</name>
<dbReference type="InterPro" id="IPR004358">
    <property type="entry name" value="Sig_transdc_His_kin-like_C"/>
</dbReference>
<feature type="transmembrane region" description="Helical" evidence="8">
    <location>
        <begin position="115"/>
        <end position="137"/>
    </location>
</feature>
<evidence type="ECO:0000256" key="5">
    <source>
        <dbReference type="ARBA" id="ARBA00022777"/>
    </source>
</evidence>
<reference evidence="10 11" key="1">
    <citation type="submission" date="2021-01" db="EMBL/GenBank/DDBJ databases">
        <title>Genome public.</title>
        <authorList>
            <person name="Liu C."/>
            <person name="Sun Q."/>
        </authorList>
    </citation>
    <scope>NUCLEOTIDE SEQUENCE [LARGE SCALE GENOMIC DNA]</scope>
    <source>
        <strain evidence="10 11">YIM B02564</strain>
    </source>
</reference>
<dbReference type="PROSITE" id="PS50109">
    <property type="entry name" value="HIS_KIN"/>
    <property type="match status" value="1"/>
</dbReference>
<evidence type="ECO:0000256" key="8">
    <source>
        <dbReference type="SAM" id="Phobius"/>
    </source>
</evidence>
<protein>
    <recommendedName>
        <fullName evidence="2">histidine kinase</fullName>
        <ecNumber evidence="2">2.7.13.3</ecNumber>
    </recommendedName>
</protein>
<dbReference type="Gene3D" id="3.30.565.10">
    <property type="entry name" value="Histidine kinase-like ATPase, C-terminal domain"/>
    <property type="match status" value="1"/>
</dbReference>
<dbReference type="SMART" id="SM00387">
    <property type="entry name" value="HATPase_c"/>
    <property type="match status" value="1"/>
</dbReference>
<keyword evidence="8" id="KW-0812">Transmembrane</keyword>
<feature type="transmembrane region" description="Helical" evidence="8">
    <location>
        <begin position="50"/>
        <end position="71"/>
    </location>
</feature>
<dbReference type="Proteomes" id="UP000623967">
    <property type="component" value="Unassembled WGS sequence"/>
</dbReference>
<dbReference type="PRINTS" id="PR00344">
    <property type="entry name" value="BCTRLSENSOR"/>
</dbReference>
<keyword evidence="5" id="KW-0418">Kinase</keyword>
<dbReference type="InterPro" id="IPR036890">
    <property type="entry name" value="HATPase_C_sf"/>
</dbReference>
<evidence type="ECO:0000256" key="3">
    <source>
        <dbReference type="ARBA" id="ARBA00022679"/>
    </source>
</evidence>
<evidence type="ECO:0000259" key="9">
    <source>
        <dbReference type="PROSITE" id="PS50109"/>
    </source>
</evidence>
<dbReference type="EMBL" id="JAESWB010000181">
    <property type="protein sequence ID" value="MBL4953295.1"/>
    <property type="molecule type" value="Genomic_DNA"/>
</dbReference>
<keyword evidence="4" id="KW-0547">Nucleotide-binding</keyword>
<evidence type="ECO:0000313" key="10">
    <source>
        <dbReference type="EMBL" id="MBL4953295.1"/>
    </source>
</evidence>
<dbReference type="CDD" id="cd00075">
    <property type="entry name" value="HATPase"/>
    <property type="match status" value="1"/>
</dbReference>
<keyword evidence="11" id="KW-1185">Reference proteome</keyword>
<comment type="caution">
    <text evidence="10">The sequence shown here is derived from an EMBL/GenBank/DDBJ whole genome shotgun (WGS) entry which is preliminary data.</text>
</comment>
<evidence type="ECO:0000256" key="6">
    <source>
        <dbReference type="ARBA" id="ARBA00022840"/>
    </source>
</evidence>
<keyword evidence="6" id="KW-0067">ATP-binding</keyword>
<sequence length="393" mass="45247">MTLAVILLPVFLYFNDDLNPIPLTLGIAFASPFFRGLLLFITNNYAIETIAQYIFTDIAFYICYGCMYYFLYWHRAYRNDSSFFFTIVLCDYVSNILEVSLLLNFSNYSLHLFKILFLVALLRSLISCFIAFLYHYFTLMIRKKSHEQRYYNFLWSVSAVKSEVYFMNKNINEIERIMKNAYLLNKELCIENPSSKNGSIALDIARDVHEVKKDYQNVIKGLGSYFEVENDSFMRLSDILKIVLMHSRSLIRERELDILITVKNQIDLQINNHYYLVSILSNIIANSIDAIGNQHGGSITVIVKDQGEQLLISIADNGPGIPSEIKDMIFQPGFSTKFNQRTGDVYRGIGLSHVKIIVTEQFGGNIEVVSEEGKGTIFFLTLSKEKLTMEEQS</sequence>
<dbReference type="InterPro" id="IPR005467">
    <property type="entry name" value="His_kinase_dom"/>
</dbReference>